<dbReference type="EMBL" id="AUZX01003437">
    <property type="protein sequence ID" value="EQD73908.1"/>
    <property type="molecule type" value="Genomic_DNA"/>
</dbReference>
<evidence type="ECO:0000256" key="7">
    <source>
        <dbReference type="ARBA" id="ARBA00023172"/>
    </source>
</evidence>
<sequence>NERMGTVTRGYRIRAYPNAAQRRMLDRWFGATRWVWNHALEIRSEGYRHLGLKLTGNDLSRWLTQWKQTADHEWLAATPATCLRQALRDLDTAFKNFFEGLAKYPKRKEKRGGASVRFQDVSEAAWAKGTLKLPKLGRIALAEALPTIEKDGTRELVPVPDLATLTRDAAGRYFVSFKAEVEFESLPPTDKAVGVDLGLKHLATFSTGEKLPAPRHYANRLRYLRRQQRCLARRQKGSRRRAKQRLRVARAHAKVADARGNALHELTTRLVREHDAIAIEDLNVKALARGFHARSIHDAAFGEFRRQLRYKCAWYGRTLIEVDRFFPSSKTCSKEGCGHVLDELRLDVREWTCPKCGTAHDRDVNAAKNLLTEALCQLAGGDRRDYRVDGRSTCAERPPQQVLPVEARSGQLTQTGPEPVAVN</sequence>
<dbReference type="PANTHER" id="PTHR30405:SF25">
    <property type="entry name" value="RNA-GUIDED DNA ENDONUCLEASE INSQ-RELATED"/>
    <property type="match status" value="1"/>
</dbReference>
<feature type="domain" description="Transposase putative helix-turn-helix" evidence="10">
    <location>
        <begin position="4"/>
        <end position="48"/>
    </location>
</feature>
<protein>
    <submittedName>
        <fullName evidence="11">Transposase, IS605 OrfB family</fullName>
    </submittedName>
</protein>
<keyword evidence="4" id="KW-0479">Metal-binding</keyword>
<name>T1BZD1_9ZZZZ</name>
<dbReference type="Pfam" id="PF01385">
    <property type="entry name" value="OrfB_IS605"/>
    <property type="match status" value="1"/>
</dbReference>
<dbReference type="NCBIfam" id="NF040570">
    <property type="entry name" value="guided_TnpB"/>
    <property type="match status" value="1"/>
</dbReference>
<keyword evidence="6" id="KW-0238">DNA-binding</keyword>
<evidence type="ECO:0000256" key="6">
    <source>
        <dbReference type="ARBA" id="ARBA00023125"/>
    </source>
</evidence>
<evidence type="ECO:0000313" key="11">
    <source>
        <dbReference type="EMBL" id="EQD73908.1"/>
    </source>
</evidence>
<comment type="similarity">
    <text evidence="1">In the C-terminal section; belongs to the transposase 35 family.</text>
</comment>
<keyword evidence="7" id="KW-0233">DNA recombination</keyword>
<evidence type="ECO:0000256" key="1">
    <source>
        <dbReference type="ARBA" id="ARBA00008761"/>
    </source>
</evidence>
<dbReference type="InterPro" id="IPR021027">
    <property type="entry name" value="Transposase_put_HTH"/>
</dbReference>
<proteinExistence type="inferred from homology"/>
<comment type="caution">
    <text evidence="11">The sequence shown here is derived from an EMBL/GenBank/DDBJ whole genome shotgun (WGS) entry which is preliminary data.</text>
</comment>
<dbReference type="AlphaFoldDB" id="T1BZD1"/>
<gene>
    <name evidence="11" type="ORF">B1A_04715</name>
</gene>
<dbReference type="InterPro" id="IPR001959">
    <property type="entry name" value="Transposase"/>
</dbReference>
<dbReference type="GO" id="GO:0006310">
    <property type="term" value="P:DNA recombination"/>
    <property type="evidence" value="ECO:0007669"/>
    <property type="project" value="UniProtKB-KW"/>
</dbReference>
<evidence type="ECO:0000256" key="4">
    <source>
        <dbReference type="ARBA" id="ARBA00022723"/>
    </source>
</evidence>
<dbReference type="InterPro" id="IPR051399">
    <property type="entry name" value="RNA-guided_DNA_endo/Transpos"/>
</dbReference>
<feature type="domain" description="Cas12f1-like TNB" evidence="9">
    <location>
        <begin position="301"/>
        <end position="370"/>
    </location>
</feature>
<dbReference type="PANTHER" id="PTHR30405">
    <property type="entry name" value="TRANSPOSASE"/>
    <property type="match status" value="1"/>
</dbReference>
<keyword evidence="3" id="KW-0815">Transposition</keyword>
<dbReference type="Pfam" id="PF12323">
    <property type="entry name" value="HTH_OrfB_IS605"/>
    <property type="match status" value="1"/>
</dbReference>
<organism evidence="11">
    <name type="scientific">mine drainage metagenome</name>
    <dbReference type="NCBI Taxonomy" id="410659"/>
    <lineage>
        <taxon>unclassified sequences</taxon>
        <taxon>metagenomes</taxon>
        <taxon>ecological metagenomes</taxon>
    </lineage>
</organism>
<feature type="domain" description="Probable transposase IS891/IS1136/IS1341" evidence="8">
    <location>
        <begin position="180"/>
        <end position="288"/>
    </location>
</feature>
<comment type="similarity">
    <text evidence="2">In the N-terminal section; belongs to the transposase 2 family.</text>
</comment>
<dbReference type="GO" id="GO:0046872">
    <property type="term" value="F:metal ion binding"/>
    <property type="evidence" value="ECO:0007669"/>
    <property type="project" value="UniProtKB-KW"/>
</dbReference>
<dbReference type="GO" id="GO:0003677">
    <property type="term" value="F:DNA binding"/>
    <property type="evidence" value="ECO:0007669"/>
    <property type="project" value="UniProtKB-KW"/>
</dbReference>
<evidence type="ECO:0000259" key="8">
    <source>
        <dbReference type="Pfam" id="PF01385"/>
    </source>
</evidence>
<feature type="non-terminal residue" evidence="11">
    <location>
        <position position="1"/>
    </location>
</feature>
<dbReference type="GO" id="GO:0032196">
    <property type="term" value="P:transposition"/>
    <property type="evidence" value="ECO:0007669"/>
    <property type="project" value="UniProtKB-KW"/>
</dbReference>
<evidence type="ECO:0000259" key="9">
    <source>
        <dbReference type="Pfam" id="PF07282"/>
    </source>
</evidence>
<evidence type="ECO:0000256" key="3">
    <source>
        <dbReference type="ARBA" id="ARBA00022578"/>
    </source>
</evidence>
<accession>T1BZD1</accession>
<evidence type="ECO:0000256" key="2">
    <source>
        <dbReference type="ARBA" id="ARBA00011044"/>
    </source>
</evidence>
<evidence type="ECO:0000259" key="10">
    <source>
        <dbReference type="Pfam" id="PF12323"/>
    </source>
</evidence>
<evidence type="ECO:0000256" key="5">
    <source>
        <dbReference type="ARBA" id="ARBA00022833"/>
    </source>
</evidence>
<reference evidence="11" key="2">
    <citation type="journal article" date="2014" name="ISME J.">
        <title>Microbial stratification in low pH oxic and suboxic macroscopic growths along an acid mine drainage.</title>
        <authorList>
            <person name="Mendez-Garcia C."/>
            <person name="Mesa V."/>
            <person name="Sprenger R.R."/>
            <person name="Richter M."/>
            <person name="Diez M.S."/>
            <person name="Solano J."/>
            <person name="Bargiela R."/>
            <person name="Golyshina O.V."/>
            <person name="Manteca A."/>
            <person name="Ramos J.L."/>
            <person name="Gallego J.R."/>
            <person name="Llorente I."/>
            <person name="Martins Dos Santos V.A."/>
            <person name="Jensen O.N."/>
            <person name="Pelaez A.I."/>
            <person name="Sanchez J."/>
            <person name="Ferrer M."/>
        </authorList>
    </citation>
    <scope>NUCLEOTIDE SEQUENCE</scope>
</reference>
<dbReference type="InterPro" id="IPR010095">
    <property type="entry name" value="Cas12f1-like_TNB"/>
</dbReference>
<dbReference type="Pfam" id="PF07282">
    <property type="entry name" value="Cas12f1-like_TNB"/>
    <property type="match status" value="1"/>
</dbReference>
<reference evidence="11" key="1">
    <citation type="submission" date="2013-08" db="EMBL/GenBank/DDBJ databases">
        <authorList>
            <person name="Mendez C."/>
            <person name="Richter M."/>
            <person name="Ferrer M."/>
            <person name="Sanchez J."/>
        </authorList>
    </citation>
    <scope>NUCLEOTIDE SEQUENCE</scope>
</reference>
<dbReference type="NCBIfam" id="TIGR01766">
    <property type="entry name" value="IS200/IS605 family accessory protein TnpB-like domain"/>
    <property type="match status" value="1"/>
</dbReference>
<keyword evidence="5" id="KW-0862">Zinc</keyword>